<organism evidence="2 3">
    <name type="scientific">Molorchus minor</name>
    <dbReference type="NCBI Taxonomy" id="1323400"/>
    <lineage>
        <taxon>Eukaryota</taxon>
        <taxon>Metazoa</taxon>
        <taxon>Ecdysozoa</taxon>
        <taxon>Arthropoda</taxon>
        <taxon>Hexapoda</taxon>
        <taxon>Insecta</taxon>
        <taxon>Pterygota</taxon>
        <taxon>Neoptera</taxon>
        <taxon>Endopterygota</taxon>
        <taxon>Coleoptera</taxon>
        <taxon>Polyphaga</taxon>
        <taxon>Cucujiformia</taxon>
        <taxon>Chrysomeloidea</taxon>
        <taxon>Cerambycidae</taxon>
        <taxon>Lamiinae</taxon>
        <taxon>Monochamini</taxon>
        <taxon>Molorchus</taxon>
    </lineage>
</organism>
<reference evidence="2" key="1">
    <citation type="journal article" date="2023" name="Insect Mol. Biol.">
        <title>Genome sequencing provides insights into the evolution of gene families encoding plant cell wall-degrading enzymes in longhorned beetles.</title>
        <authorList>
            <person name="Shin N.R."/>
            <person name="Okamura Y."/>
            <person name="Kirsch R."/>
            <person name="Pauchet Y."/>
        </authorList>
    </citation>
    <scope>NUCLEOTIDE SEQUENCE</scope>
    <source>
        <strain evidence="2">MMC_N1</strain>
    </source>
</reference>
<proteinExistence type="predicted"/>
<dbReference type="EMBL" id="JAPWTJ010001243">
    <property type="protein sequence ID" value="KAJ8973091.1"/>
    <property type="molecule type" value="Genomic_DNA"/>
</dbReference>
<gene>
    <name evidence="2" type="ORF">NQ317_006482</name>
</gene>
<name>A0ABQ9J592_9CUCU</name>
<sequence>MLLPKDDLYYGGVMLTPRKREVWWPPYKQQTAFEKALKKGEVPNETWTLCKVARSFFEEELVSDVQSEIEDNEPTRRRISKPRRLSYSSDEEPLSALPLPPKIKAPNKYTPHKDVLSCTREVTSSPKSVISIESEGQASGTLAPPLVITKDVGPDFNAKFLSLLIHVKEQNSQILKILKTNKPVGVPIVNELPDDIPVQFPVSSFDDLKQVEEYLNDLLFTLEDETTLIGKYFKCYLPLYTYPFKSQLIHIHKVTKLSQELKAWSLNEIRGKCMVLPFKDEWVSLPLFHTV</sequence>
<evidence type="ECO:0000256" key="1">
    <source>
        <dbReference type="SAM" id="MobiDB-lite"/>
    </source>
</evidence>
<dbReference type="Proteomes" id="UP001162164">
    <property type="component" value="Unassembled WGS sequence"/>
</dbReference>
<comment type="caution">
    <text evidence="2">The sequence shown here is derived from an EMBL/GenBank/DDBJ whole genome shotgun (WGS) entry which is preliminary data.</text>
</comment>
<feature type="region of interest" description="Disordered" evidence="1">
    <location>
        <begin position="68"/>
        <end position="104"/>
    </location>
</feature>
<evidence type="ECO:0000313" key="3">
    <source>
        <dbReference type="Proteomes" id="UP001162164"/>
    </source>
</evidence>
<keyword evidence="3" id="KW-1185">Reference proteome</keyword>
<protein>
    <submittedName>
        <fullName evidence="2">Uncharacterized protein</fullName>
    </submittedName>
</protein>
<accession>A0ABQ9J592</accession>
<evidence type="ECO:0000313" key="2">
    <source>
        <dbReference type="EMBL" id="KAJ8973091.1"/>
    </source>
</evidence>